<keyword evidence="5 6" id="KW-0482">Metalloprotease</keyword>
<accession>A0A5C0AS43</accession>
<dbReference type="GO" id="GO:0051603">
    <property type="term" value="P:proteolysis involved in protein catabolic process"/>
    <property type="evidence" value="ECO:0007669"/>
    <property type="project" value="TreeGrafter"/>
</dbReference>
<name>A0A5C0AS43_9BURK</name>
<feature type="domain" description="DUF7092" evidence="9">
    <location>
        <begin position="57"/>
        <end position="133"/>
    </location>
</feature>
<keyword evidence="4 6" id="KW-0862">Zinc</keyword>
<feature type="domain" description="Peptidase M48" evidence="8">
    <location>
        <begin position="241"/>
        <end position="403"/>
    </location>
</feature>
<evidence type="ECO:0000256" key="1">
    <source>
        <dbReference type="ARBA" id="ARBA00022670"/>
    </source>
</evidence>
<reference evidence="10 11" key="1">
    <citation type="submission" date="2019-08" db="EMBL/GenBank/DDBJ databases">
        <title>Amphibian skin-associated Pigmentiphaga: genome sequence and occurrence across geography and hosts.</title>
        <authorList>
            <person name="Bletz M.C."/>
            <person name="Bunk B."/>
            <person name="Sproeer C."/>
            <person name="Biwer P."/>
            <person name="Reiter S."/>
            <person name="Rabemananjara F.C.E."/>
            <person name="Schulz S."/>
            <person name="Overmann J."/>
            <person name="Vences M."/>
        </authorList>
    </citation>
    <scope>NUCLEOTIDE SEQUENCE [LARGE SCALE GENOMIC DNA]</scope>
    <source>
        <strain evidence="10 11">Mada1488</strain>
    </source>
</reference>
<evidence type="ECO:0000259" key="8">
    <source>
        <dbReference type="Pfam" id="PF01435"/>
    </source>
</evidence>
<dbReference type="Pfam" id="PF01435">
    <property type="entry name" value="Peptidase_M48"/>
    <property type="match status" value="1"/>
</dbReference>
<dbReference type="PANTHER" id="PTHR22726">
    <property type="entry name" value="METALLOENDOPEPTIDASE OMA1"/>
    <property type="match status" value="1"/>
</dbReference>
<evidence type="ECO:0000256" key="7">
    <source>
        <dbReference type="SAM" id="MobiDB-lite"/>
    </source>
</evidence>
<keyword evidence="3 6" id="KW-0378">Hydrolase</keyword>
<dbReference type="Proteomes" id="UP000325161">
    <property type="component" value="Chromosome"/>
</dbReference>
<evidence type="ECO:0000313" key="10">
    <source>
        <dbReference type="EMBL" id="QEI05019.1"/>
    </source>
</evidence>
<evidence type="ECO:0000256" key="6">
    <source>
        <dbReference type="RuleBase" id="RU003983"/>
    </source>
</evidence>
<keyword evidence="11" id="KW-1185">Reference proteome</keyword>
<dbReference type="RefSeq" id="WP_148812912.1">
    <property type="nucleotide sequence ID" value="NZ_CP043046.1"/>
</dbReference>
<comment type="cofactor">
    <cofactor evidence="6">
        <name>Zn(2+)</name>
        <dbReference type="ChEBI" id="CHEBI:29105"/>
    </cofactor>
    <text evidence="6">Binds 1 zinc ion per subunit.</text>
</comment>
<evidence type="ECO:0000256" key="5">
    <source>
        <dbReference type="ARBA" id="ARBA00023049"/>
    </source>
</evidence>
<evidence type="ECO:0000259" key="9">
    <source>
        <dbReference type="Pfam" id="PF23368"/>
    </source>
</evidence>
<dbReference type="Gene3D" id="3.30.2010.10">
    <property type="entry name" value="Metalloproteases ('zincins'), catalytic domain"/>
    <property type="match status" value="1"/>
</dbReference>
<organism evidence="10 11">
    <name type="scientific">Pigmentiphaga aceris</name>
    <dbReference type="NCBI Taxonomy" id="1940612"/>
    <lineage>
        <taxon>Bacteria</taxon>
        <taxon>Pseudomonadati</taxon>
        <taxon>Pseudomonadota</taxon>
        <taxon>Betaproteobacteria</taxon>
        <taxon>Burkholderiales</taxon>
        <taxon>Alcaligenaceae</taxon>
        <taxon>Pigmentiphaga</taxon>
    </lineage>
</organism>
<proteinExistence type="inferred from homology"/>
<evidence type="ECO:0000256" key="2">
    <source>
        <dbReference type="ARBA" id="ARBA00022723"/>
    </source>
</evidence>
<gene>
    <name evidence="10" type="ORF">FXN63_03550</name>
</gene>
<dbReference type="GO" id="GO:0004222">
    <property type="term" value="F:metalloendopeptidase activity"/>
    <property type="evidence" value="ECO:0007669"/>
    <property type="project" value="InterPro"/>
</dbReference>
<dbReference type="KEGG" id="pacr:FXN63_03550"/>
<dbReference type="PANTHER" id="PTHR22726:SF1">
    <property type="entry name" value="METALLOENDOPEPTIDASE OMA1, MITOCHONDRIAL"/>
    <property type="match status" value="1"/>
</dbReference>
<sequence>MSSTPTPGMLAAADHEPGGTGLPPGASANLPPSGLGSAPSGAPPSPPHDLLPNPGGQIEGFYFDGVQSRRHVVIITVGADAISIRGQSVDRTDAWSTCQVSERTRHGPRQIEFSDGARVSIPEPAAFNAALGALGKRDSIAVRMQQSWRIALISLAGCVLAVAAAYQWLLPWAAGVAADQIPRTVLIAVSDQVMETLDKYVMKPSAMPDARQARLRQRLADISQKLGPAELLFRDGGKFGANAFALPSGKIIITDQLAAMLDDEQIVGVLAHELGHVVYRHGMRAVLQNSVVALVAGWYMGDVSSLLAGSAAAYVNLHYSRDFEFEADAYGASLLRANGMSPTLLADALEKLEASHTMRRSKAGASNDAKKGGKPDADEKGSKEDTDYWSTHPGTSDRIKRLLTHEN</sequence>
<feature type="compositionally biased region" description="Basic and acidic residues" evidence="7">
    <location>
        <begin position="395"/>
        <end position="407"/>
    </location>
</feature>
<dbReference type="InterPro" id="IPR051156">
    <property type="entry name" value="Mito/Outer_Membr_Metalloprot"/>
</dbReference>
<keyword evidence="1 6" id="KW-0645">Protease</keyword>
<dbReference type="OrthoDB" id="15218at2"/>
<dbReference type="InterPro" id="IPR001915">
    <property type="entry name" value="Peptidase_M48"/>
</dbReference>
<evidence type="ECO:0000313" key="11">
    <source>
        <dbReference type="Proteomes" id="UP000325161"/>
    </source>
</evidence>
<feature type="compositionally biased region" description="Basic and acidic residues" evidence="7">
    <location>
        <begin position="368"/>
        <end position="386"/>
    </location>
</feature>
<feature type="region of interest" description="Disordered" evidence="7">
    <location>
        <begin position="356"/>
        <end position="407"/>
    </location>
</feature>
<dbReference type="InterPro" id="IPR055518">
    <property type="entry name" value="DUF7092"/>
</dbReference>
<protein>
    <submittedName>
        <fullName evidence="10">M48 family metallopeptidase</fullName>
    </submittedName>
</protein>
<dbReference type="CDD" id="cd07332">
    <property type="entry name" value="M48C_Oma1_like"/>
    <property type="match status" value="1"/>
</dbReference>
<dbReference type="EMBL" id="CP043046">
    <property type="protein sequence ID" value="QEI05019.1"/>
    <property type="molecule type" value="Genomic_DNA"/>
</dbReference>
<evidence type="ECO:0000256" key="3">
    <source>
        <dbReference type="ARBA" id="ARBA00022801"/>
    </source>
</evidence>
<feature type="compositionally biased region" description="Low complexity" evidence="7">
    <location>
        <begin position="30"/>
        <end position="40"/>
    </location>
</feature>
<evidence type="ECO:0000256" key="4">
    <source>
        <dbReference type="ARBA" id="ARBA00022833"/>
    </source>
</evidence>
<dbReference type="Pfam" id="PF23368">
    <property type="entry name" value="DUF7092"/>
    <property type="match status" value="1"/>
</dbReference>
<dbReference type="GO" id="GO:0016020">
    <property type="term" value="C:membrane"/>
    <property type="evidence" value="ECO:0007669"/>
    <property type="project" value="TreeGrafter"/>
</dbReference>
<comment type="similarity">
    <text evidence="6">Belongs to the peptidase M48 family.</text>
</comment>
<dbReference type="GO" id="GO:0046872">
    <property type="term" value="F:metal ion binding"/>
    <property type="evidence" value="ECO:0007669"/>
    <property type="project" value="UniProtKB-KW"/>
</dbReference>
<dbReference type="AlphaFoldDB" id="A0A5C0AS43"/>
<feature type="region of interest" description="Disordered" evidence="7">
    <location>
        <begin position="1"/>
        <end position="56"/>
    </location>
</feature>
<keyword evidence="2" id="KW-0479">Metal-binding</keyword>